<dbReference type="GeneID" id="8857425"/>
<dbReference type="InParanoid" id="D2W029"/>
<reference evidence="7 8" key="1">
    <citation type="journal article" date="2010" name="Cell">
        <title>The genome of Naegleria gruberi illuminates early eukaryotic versatility.</title>
        <authorList>
            <person name="Fritz-Laylin L.K."/>
            <person name="Prochnik S.E."/>
            <person name="Ginger M.L."/>
            <person name="Dacks J.B."/>
            <person name="Carpenter M.L."/>
            <person name="Field M.C."/>
            <person name="Kuo A."/>
            <person name="Paredez A."/>
            <person name="Chapman J."/>
            <person name="Pham J."/>
            <person name="Shu S."/>
            <person name="Neupane R."/>
            <person name="Cipriano M."/>
            <person name="Mancuso J."/>
            <person name="Tu H."/>
            <person name="Salamov A."/>
            <person name="Lindquist E."/>
            <person name="Shapiro H."/>
            <person name="Lucas S."/>
            <person name="Grigoriev I.V."/>
            <person name="Cande W.Z."/>
            <person name="Fulton C."/>
            <person name="Rokhsar D.S."/>
            <person name="Dawson S.C."/>
        </authorList>
    </citation>
    <scope>NUCLEOTIDE SEQUENCE [LARGE SCALE GENOMIC DNA]</scope>
    <source>
        <strain evidence="7 8">NEG-M</strain>
    </source>
</reference>
<evidence type="ECO:0000259" key="6">
    <source>
        <dbReference type="PROSITE" id="PS50026"/>
    </source>
</evidence>
<comment type="caution">
    <text evidence="3">Lacks conserved residue(s) required for the propagation of feature annotation.</text>
</comment>
<dbReference type="CDD" id="cd00054">
    <property type="entry name" value="EGF_CA"/>
    <property type="match status" value="2"/>
</dbReference>
<dbReference type="InterPro" id="IPR056822">
    <property type="entry name" value="TEN_NHL"/>
</dbReference>
<sequence length="1363" mass="141600">MVTKANISIVVIVVMMAMLVYMVNGAPLNTYSVKISTFAGGNGEFKDPQKLARLSNGDILVSDALGHAIKKINVTSGVITTIAGNGTAGFGGDNGPAVNALVNKPFGIAVSQTDEIYFADSGNNRIRKIDLTGTITTVVGTGDATPFIDGDLATNCTINTPMDVSLSTSGELYIADMYNYRIRKVLTNGTIVTFAGSGQSGHTGDGGLATNAAMALAYGVKVFSNGEVYISDSFNFKVRKVDVNGTITTVAGSGVAPYSGDNILATAANLNYPSDVFRFDTGELVIADTNNNRIRLVMPNGTIITTAGNGTASFSDGEFAEENGLSLPTGLVLIQNGLLIADAGNKRIRLLQRTIFSCYGKSTLDSNVCSGQGRCVGNNICQCNAGFEGPTCLPSKYYITTVATDFKDPQKIAKLSNGDIIVSDTGDHSIKKISYSTGVISRIAGTGVAGFSGDGGLASQAQLNKPYGIAITANDEIYIADNLNHRIRFVDVNGNISTVAGTSIGFSGDSGLATAAKLNAPMDVSLSASGDLYIADRDNYRIRRVSSGVISTFAGNGQSGYSGDGGQATSAALSQAYGVKVINGEVYISDSNNYKVRKVDGSGIITTIAGSGAAPFNGDGLMATSSNMNHPTDVALLPSGEMIIADTDNYRIRMVLLNGTMVTIAGNGNYVSSGDYGLATSAGLKLPTGILITQDGIMFTETSSVGSNGGGKVRLLSTVYVPPLCNGMSASDPYVCNGRGSCIGKDLCQCNAGFNGTFCANSQCVKPSADITIPCFGNGNCSNDVCTCAPGFYGPYCSISVMISSRGYTHPIMGIFMMATVNSLTLDGISNVDYSWSQISGPTISNLATMTNLKTPTFIIPGKFNSLSFDNGLVSGNTYGFALTAKITTGAYTTTVTTSTTVLVQQNPALTFTLKDDSTNQAITSGVAGTTVFRINITSNSNPYSDSSFKYGFGFADSNSITILTDMKEGPATFKLPFISGQSSVDIYVGCEGTNSYSVQKLTTVSLTNPVSNLPTSQAISSIQNLFTSNSSVGDLLGAASLLNTITTTDATQIANKQTIRNSIITTISKAISTGDLGSAIKALSTVTSVTSEITQTSADNTLETMISGTNNPQFSRNEVASLVNIASSIGSVSSGSKTVSLGNSIGSKLITQMSLGDLISSSGANFGIAISRGVKSFALANVSIALPSNTRSLNGIECFFIDIKDQLSFMQCLANSNWVARNGPKYAPGTQRALNAATYTIGSLVYDLTPMYDNGTIVSGNVTSSTDIQITIPYTGSLTPVCGILNSDQTYSVNSKATLVKGNGSVTCKTKVLRGNVLLLTQATAASSPITPKKSTIVGGSETNKLSALLMCLLMAISMLLF</sequence>
<keyword evidence="3" id="KW-0245">EGF-like domain</keyword>
<dbReference type="Proteomes" id="UP000006671">
    <property type="component" value="Unassembled WGS sequence"/>
</dbReference>
<evidence type="ECO:0000256" key="2">
    <source>
        <dbReference type="ARBA" id="ARBA00023157"/>
    </source>
</evidence>
<evidence type="ECO:0000256" key="3">
    <source>
        <dbReference type="PROSITE-ProRule" id="PRU00076"/>
    </source>
</evidence>
<dbReference type="eggNOG" id="KOG4659">
    <property type="taxonomic scope" value="Eukaryota"/>
</dbReference>
<dbReference type="Pfam" id="PF07974">
    <property type="entry name" value="EGF_2"/>
    <property type="match status" value="1"/>
</dbReference>
<dbReference type="PROSITE" id="PS00022">
    <property type="entry name" value="EGF_1"/>
    <property type="match status" value="2"/>
</dbReference>
<dbReference type="InterPro" id="IPR013111">
    <property type="entry name" value="EGF_extracell"/>
</dbReference>
<name>D2W029_NAEGR</name>
<dbReference type="PANTHER" id="PTHR46388:SF2">
    <property type="entry name" value="NHL REPEAT-CONTAINING PROTEIN 2"/>
    <property type="match status" value="1"/>
</dbReference>
<dbReference type="OrthoDB" id="410592at2759"/>
<proteinExistence type="predicted"/>
<evidence type="ECO:0000256" key="5">
    <source>
        <dbReference type="SAM" id="Phobius"/>
    </source>
</evidence>
<keyword evidence="8" id="KW-1185">Reference proteome</keyword>
<dbReference type="SUPFAM" id="SSF57184">
    <property type="entry name" value="Growth factor receptor domain"/>
    <property type="match status" value="1"/>
</dbReference>
<dbReference type="SMART" id="SM00181">
    <property type="entry name" value="EGF"/>
    <property type="match status" value="3"/>
</dbReference>
<keyword evidence="5" id="KW-1133">Transmembrane helix</keyword>
<dbReference type="Gene3D" id="2.120.10.30">
    <property type="entry name" value="TolB, C-terminal domain"/>
    <property type="match status" value="6"/>
</dbReference>
<dbReference type="PROSITE" id="PS01186">
    <property type="entry name" value="EGF_2"/>
    <property type="match status" value="2"/>
</dbReference>
<evidence type="ECO:0000256" key="4">
    <source>
        <dbReference type="PROSITE-ProRule" id="PRU00504"/>
    </source>
</evidence>
<feature type="disulfide bond" evidence="3">
    <location>
        <begin position="383"/>
        <end position="392"/>
    </location>
</feature>
<dbReference type="InterPro" id="IPR000742">
    <property type="entry name" value="EGF"/>
</dbReference>
<feature type="domain" description="EGF-like" evidence="6">
    <location>
        <begin position="359"/>
        <end position="393"/>
    </location>
</feature>
<organism evidence="8">
    <name type="scientific">Naegleria gruberi</name>
    <name type="common">Amoeba</name>
    <dbReference type="NCBI Taxonomy" id="5762"/>
    <lineage>
        <taxon>Eukaryota</taxon>
        <taxon>Discoba</taxon>
        <taxon>Heterolobosea</taxon>
        <taxon>Tetramitia</taxon>
        <taxon>Eutetramitia</taxon>
        <taxon>Vahlkampfiidae</taxon>
        <taxon>Naegleria</taxon>
    </lineage>
</organism>
<dbReference type="Gene3D" id="2.10.25.10">
    <property type="entry name" value="Laminin"/>
    <property type="match status" value="2"/>
</dbReference>
<feature type="repeat" description="NHL" evidence="4">
    <location>
        <begin position="405"/>
        <end position="436"/>
    </location>
</feature>
<keyword evidence="5" id="KW-0812">Transmembrane</keyword>
<evidence type="ECO:0000313" key="7">
    <source>
        <dbReference type="EMBL" id="EFC37501.1"/>
    </source>
</evidence>
<dbReference type="KEGG" id="ngr:NAEGRDRAFT_74709"/>
<feature type="transmembrane region" description="Helical" evidence="5">
    <location>
        <begin position="7"/>
        <end position="24"/>
    </location>
</feature>
<dbReference type="EMBL" id="GG738917">
    <property type="protein sequence ID" value="EFC37501.1"/>
    <property type="molecule type" value="Genomic_DNA"/>
</dbReference>
<dbReference type="PROSITE" id="PS51125">
    <property type="entry name" value="NHL"/>
    <property type="match status" value="1"/>
</dbReference>
<dbReference type="VEuPathDB" id="AmoebaDB:NAEGRDRAFT_74709"/>
<evidence type="ECO:0000256" key="1">
    <source>
        <dbReference type="ARBA" id="ARBA00022737"/>
    </source>
</evidence>
<keyword evidence="1" id="KW-0677">Repeat</keyword>
<dbReference type="RefSeq" id="XP_002670245.1">
    <property type="nucleotide sequence ID" value="XM_002670199.1"/>
</dbReference>
<keyword evidence="5" id="KW-0472">Membrane</keyword>
<dbReference type="InterPro" id="IPR011042">
    <property type="entry name" value="6-blade_b-propeller_TolB-like"/>
</dbReference>
<keyword evidence="2 3" id="KW-1015">Disulfide bond</keyword>
<dbReference type="PROSITE" id="PS50026">
    <property type="entry name" value="EGF_3"/>
    <property type="match status" value="1"/>
</dbReference>
<protein>
    <submittedName>
        <fullName evidence="7">Predicted protein</fullName>
    </submittedName>
</protein>
<dbReference type="InterPro" id="IPR001258">
    <property type="entry name" value="NHL_repeat"/>
</dbReference>
<gene>
    <name evidence="7" type="ORF">NAEGRDRAFT_74709</name>
</gene>
<evidence type="ECO:0000313" key="8">
    <source>
        <dbReference type="Proteomes" id="UP000006671"/>
    </source>
</evidence>
<dbReference type="STRING" id="5762.D2W029"/>
<dbReference type="SUPFAM" id="SSF101898">
    <property type="entry name" value="NHL repeat"/>
    <property type="match status" value="2"/>
</dbReference>
<accession>D2W029</accession>
<dbReference type="Pfam" id="PF25021">
    <property type="entry name" value="TEN_NHL"/>
    <property type="match status" value="2"/>
</dbReference>
<dbReference type="InterPro" id="IPR009030">
    <property type="entry name" value="Growth_fac_rcpt_cys_sf"/>
</dbReference>
<dbReference type="PANTHER" id="PTHR46388">
    <property type="entry name" value="NHL REPEAT-CONTAINING PROTEIN 2"/>
    <property type="match status" value="1"/>
</dbReference>